<evidence type="ECO:0000313" key="2">
    <source>
        <dbReference type="EMBL" id="QMW01748.1"/>
    </source>
</evidence>
<reference evidence="2 3" key="1">
    <citation type="submission" date="2020-07" db="EMBL/GenBank/DDBJ databases">
        <title>Spirosoma foliorum sp. nov., isolated from the leaves on the Nejang mountain Korea, Republic of.</title>
        <authorList>
            <person name="Ho H."/>
            <person name="Lee Y.-J."/>
            <person name="Nurcahyanto D.-A."/>
            <person name="Kim S.-G."/>
        </authorList>
    </citation>
    <scope>NUCLEOTIDE SEQUENCE [LARGE SCALE GENOMIC DNA]</scope>
    <source>
        <strain evidence="2 3">PL0136</strain>
    </source>
</reference>
<dbReference type="InterPro" id="IPR037524">
    <property type="entry name" value="PA14/GLEYA"/>
</dbReference>
<dbReference type="PROSITE" id="PS51820">
    <property type="entry name" value="PA14"/>
    <property type="match status" value="1"/>
</dbReference>
<feature type="domain" description="PA14" evidence="1">
    <location>
        <begin position="187"/>
        <end position="339"/>
    </location>
</feature>
<dbReference type="KEGG" id="sfol:H3H32_27945"/>
<proteinExistence type="predicted"/>
<dbReference type="Gene3D" id="3.90.182.10">
    <property type="entry name" value="Toxin - Anthrax Protective Antigen,domain 1"/>
    <property type="match status" value="1"/>
</dbReference>
<dbReference type="AlphaFoldDB" id="A0A7G5GSA6"/>
<keyword evidence="3" id="KW-1185">Reference proteome</keyword>
<sequence>MNKLVTLMTRQIAALLVGWLLSVPVYAQSDLPPVSLAQLTRPAGWQLVGSVSPNAESTSMKTTSGANVLVGSSAPLTLLTPTADFRVRFETLMTAGADVVLTLPNGQSISLAHSQEIARILKAPGLWQTVELWYKIGSTKSSSMLEKLAINGITVREGQTVAGTALGPLTVMAKTGSMAIRNVGYRVMTPRIVAQWAGPLSYTIVEGGYIQDPAEAAKKKVLKQDTTNLLSYEVSYGQPRQYTIFFTGKLNALQTGDYRFDLNQGGLAALWIDGKEVLPINHLELGMPNANTIPLTAGPHDVKVYFSRSWFRPGLGLYVSQAGTRPQPLHAPTSLPEPDPVAVVSVNPDFSDAGNQVQRIRSFVQLPGEKTKRTHSLSVGSPVGIHYTVDLNQMALLQVWKGDFANTTEMWYERGEPQLLAPLGPPVYLPAQTPLMVLPNDATAWPDSLGENILQYKGLSINKQGVPTLTYTLAGTTVTDATRAEGNALVRTLTLAGSPTGTPYCRVAAGSAIEEVSKGLYAVNDRSYYVRIDPKAKVKMRQSNGKQELLLPVELKNGTGSVHYSIVF</sequence>
<gene>
    <name evidence="2" type="ORF">H3H32_27945</name>
</gene>
<dbReference type="SUPFAM" id="SSF56988">
    <property type="entry name" value="Anthrax protective antigen"/>
    <property type="match status" value="1"/>
</dbReference>
<name>A0A7G5GSA6_9BACT</name>
<dbReference type="EMBL" id="CP059732">
    <property type="protein sequence ID" value="QMW01748.1"/>
    <property type="molecule type" value="Genomic_DNA"/>
</dbReference>
<dbReference type="Proteomes" id="UP000515369">
    <property type="component" value="Chromosome"/>
</dbReference>
<organism evidence="2 3">
    <name type="scientific">Spirosoma foliorum</name>
    <dbReference type="NCBI Taxonomy" id="2710596"/>
    <lineage>
        <taxon>Bacteria</taxon>
        <taxon>Pseudomonadati</taxon>
        <taxon>Bacteroidota</taxon>
        <taxon>Cytophagia</taxon>
        <taxon>Cytophagales</taxon>
        <taxon>Cytophagaceae</taxon>
        <taxon>Spirosoma</taxon>
    </lineage>
</organism>
<accession>A0A7G5GSA6</accession>
<evidence type="ECO:0000259" key="1">
    <source>
        <dbReference type="PROSITE" id="PS51820"/>
    </source>
</evidence>
<evidence type="ECO:0000313" key="3">
    <source>
        <dbReference type="Proteomes" id="UP000515369"/>
    </source>
</evidence>
<protein>
    <recommendedName>
        <fullName evidence="1">PA14 domain-containing protein</fullName>
    </recommendedName>
</protein>